<sequence>MMLFYYNCIFLYIPNNFKYILLNNNKGYFLCYFNLKKFIKAPINSSIFIKNNLLIIYYRDTDFIIKYFKKFFFFFFFNWNTFIVKKIKFKHKMIWIIIKRKIIKNIVLNFIKSHKVKYYLNNIRVIRKKKHLSFHTLVIWGLNYQHMYGILNNIRQQQYITIYTYRGVKFSRQLIYKKQGKVSRYTMLKSKIF</sequence>
<accession>A0A6C0UA36</accession>
<gene>
    <name evidence="1" type="primary">rpl6</name>
</gene>
<reference evidence="1" key="1">
    <citation type="journal article" date="2019" name="Mitochondrial DNA Part B Resour">
        <title>The complete mitochondrial genome of Gruberia lanceolata (Gruber, 1884) Kahl, 1932 (Ciliophora: Heterotrichea).</title>
        <authorList>
            <person name="Park M.-H."/>
            <person name="Min G.-S."/>
        </authorList>
    </citation>
    <scope>NUCLEOTIDE SEQUENCE</scope>
    <source>
        <strain evidence="1">Gben1</strain>
    </source>
</reference>
<dbReference type="GO" id="GO:0005840">
    <property type="term" value="C:ribosome"/>
    <property type="evidence" value="ECO:0007669"/>
    <property type="project" value="UniProtKB-KW"/>
</dbReference>
<keyword evidence="1" id="KW-0687">Ribonucleoprotein</keyword>
<protein>
    <submittedName>
        <fullName evidence="1">Ribosomal protein L6</fullName>
    </submittedName>
</protein>
<dbReference type="AlphaFoldDB" id="A0A6C0UA36"/>
<evidence type="ECO:0000313" key="1">
    <source>
        <dbReference type="EMBL" id="QIB71968.1"/>
    </source>
</evidence>
<keyword evidence="1" id="KW-0689">Ribosomal protein</keyword>
<proteinExistence type="predicted"/>
<keyword evidence="1" id="KW-0496">Mitochondrion</keyword>
<organism evidence="1">
    <name type="scientific">Gruberia lanceolata</name>
    <dbReference type="NCBI Taxonomy" id="1978530"/>
    <lineage>
        <taxon>Eukaryota</taxon>
        <taxon>Sar</taxon>
        <taxon>Alveolata</taxon>
        <taxon>Ciliophora</taxon>
        <taxon>Postciliodesmatophora</taxon>
        <taxon>Heterotrichea</taxon>
        <taxon>Heterotrichida</taxon>
        <taxon>Spirostomidae</taxon>
        <taxon>Gruberia</taxon>
    </lineage>
</organism>
<name>A0A6C0UA36_9CILI</name>
<dbReference type="EMBL" id="MK301177">
    <property type="protein sequence ID" value="QIB71968.1"/>
    <property type="molecule type" value="Genomic_DNA"/>
</dbReference>
<geneLocation type="mitochondrion" evidence="1"/>